<evidence type="ECO:0000313" key="2">
    <source>
        <dbReference type="EMBL" id="NHC12920.1"/>
    </source>
</evidence>
<sequence length="249" mass="26318">MRLTTDLECSGTGLFVGAPGITIDLAGHTVSGPGRGVGIDNYGEHDGVVVRRGTVRGFTHGVYFERAAGGRIDRVTTTDNAIGIAIGHGEGVVLERVDASGNEFAGIEVMSSEDTTVRRSTVNDNGHGGVIDRYSTGNTYERNELNRNVFYGLLLYQAEDAVAERNLAADNRYDGFALDFWTEGALLDRNEAVGNGEHGFRIDEPGNRLVRNRATGNSALGFSAPEGTVDLGGNRAAGNAAGGCTYLDC</sequence>
<dbReference type="SUPFAM" id="SSF51126">
    <property type="entry name" value="Pectin lyase-like"/>
    <property type="match status" value="1"/>
</dbReference>
<dbReference type="InterPro" id="IPR011050">
    <property type="entry name" value="Pectin_lyase_fold/virulence"/>
</dbReference>
<proteinExistence type="predicted"/>
<feature type="domain" description="Right handed beta helix" evidence="1">
    <location>
        <begin position="61"/>
        <end position="199"/>
    </location>
</feature>
<dbReference type="InterPro" id="IPR039448">
    <property type="entry name" value="Beta_helix"/>
</dbReference>
<dbReference type="Proteomes" id="UP000800981">
    <property type="component" value="Unassembled WGS sequence"/>
</dbReference>
<reference evidence="2 3" key="1">
    <citation type="submission" date="2020-03" db="EMBL/GenBank/DDBJ databases">
        <title>Two novel Motilibacter sp.</title>
        <authorList>
            <person name="Liu S."/>
        </authorList>
    </citation>
    <scope>NUCLEOTIDE SEQUENCE [LARGE SCALE GENOMIC DNA]</scope>
    <source>
        <strain evidence="2 3">E257</strain>
    </source>
</reference>
<protein>
    <submittedName>
        <fullName evidence="2">Right-handed parallel beta-helix repeat-containing protein</fullName>
    </submittedName>
</protein>
<comment type="caution">
    <text evidence="2">The sequence shown here is derived from an EMBL/GenBank/DDBJ whole genome shotgun (WGS) entry which is preliminary data.</text>
</comment>
<dbReference type="EMBL" id="JAANNP010000001">
    <property type="protein sequence ID" value="NHC12920.1"/>
    <property type="molecule type" value="Genomic_DNA"/>
</dbReference>
<dbReference type="RefSeq" id="WP_166278076.1">
    <property type="nucleotide sequence ID" value="NZ_JAANNP010000001.1"/>
</dbReference>
<dbReference type="Gene3D" id="2.160.20.10">
    <property type="entry name" value="Single-stranded right-handed beta-helix, Pectin lyase-like"/>
    <property type="match status" value="1"/>
</dbReference>
<evidence type="ECO:0000259" key="1">
    <source>
        <dbReference type="Pfam" id="PF13229"/>
    </source>
</evidence>
<accession>A0ABX0GTD3</accession>
<dbReference type="Pfam" id="PF13229">
    <property type="entry name" value="Beta_helix"/>
    <property type="match status" value="1"/>
</dbReference>
<name>A0ABX0GTD3_9ACTN</name>
<dbReference type="SMART" id="SM00710">
    <property type="entry name" value="PbH1"/>
    <property type="match status" value="7"/>
</dbReference>
<evidence type="ECO:0000313" key="3">
    <source>
        <dbReference type="Proteomes" id="UP000800981"/>
    </source>
</evidence>
<dbReference type="InterPro" id="IPR012334">
    <property type="entry name" value="Pectin_lyas_fold"/>
</dbReference>
<dbReference type="InterPro" id="IPR006626">
    <property type="entry name" value="PbH1"/>
</dbReference>
<organism evidence="2 3">
    <name type="scientific">Motilibacter deserti</name>
    <dbReference type="NCBI Taxonomy" id="2714956"/>
    <lineage>
        <taxon>Bacteria</taxon>
        <taxon>Bacillati</taxon>
        <taxon>Actinomycetota</taxon>
        <taxon>Actinomycetes</taxon>
        <taxon>Motilibacterales</taxon>
        <taxon>Motilibacteraceae</taxon>
        <taxon>Motilibacter</taxon>
    </lineage>
</organism>
<gene>
    <name evidence="2" type="ORF">G9H71_03910</name>
</gene>
<keyword evidence="3" id="KW-1185">Reference proteome</keyword>